<dbReference type="Pfam" id="PF01195">
    <property type="entry name" value="Pept_tRNA_hydro"/>
    <property type="match status" value="1"/>
</dbReference>
<sequence>MSDLSEQTTKLVVGLGNPGRRYEKTRHNVGFRVVEELARRWQATGRPAHDGMIYDARPARPAQMPQRVLMLKPHTFMNESGRAVAGVMRYYDVAMGDVLIVMDDIALPLAQLRARTGGSAGGHKGLADVMARLGGCEVGRLRIGIGQPPEPIAAEDYVLGRFDAGEEAAIQPAIRTAADAVENWVFDGLVAVMDRYNASNENKPVEPATNGSTEPNGCDRNQGPDDGTEANV</sequence>
<accession>A0A0F9UHY1</accession>
<dbReference type="GO" id="GO:0004045">
    <property type="term" value="F:peptidyl-tRNA hydrolase activity"/>
    <property type="evidence" value="ECO:0007669"/>
    <property type="project" value="UniProtKB-EC"/>
</dbReference>
<keyword evidence="3" id="KW-0378">Hydrolase</keyword>
<dbReference type="AlphaFoldDB" id="A0A0F9UHY1"/>
<evidence type="ECO:0000256" key="4">
    <source>
        <dbReference type="ARBA" id="ARBA00022884"/>
    </source>
</evidence>
<dbReference type="InterPro" id="IPR018171">
    <property type="entry name" value="Pept_tRNA_hydro_CS"/>
</dbReference>
<evidence type="ECO:0000256" key="5">
    <source>
        <dbReference type="ARBA" id="ARBA00038063"/>
    </source>
</evidence>
<dbReference type="NCBIfam" id="TIGR00447">
    <property type="entry name" value="pth"/>
    <property type="match status" value="1"/>
</dbReference>
<dbReference type="SUPFAM" id="SSF53178">
    <property type="entry name" value="Peptidyl-tRNA hydrolase-like"/>
    <property type="match status" value="1"/>
</dbReference>
<comment type="similarity">
    <text evidence="5">Belongs to the PTH family.</text>
</comment>
<dbReference type="Gene3D" id="3.40.50.1470">
    <property type="entry name" value="Peptidyl-tRNA hydrolase"/>
    <property type="match status" value="1"/>
</dbReference>
<evidence type="ECO:0000256" key="2">
    <source>
        <dbReference type="ARBA" id="ARBA00022555"/>
    </source>
</evidence>
<evidence type="ECO:0000256" key="6">
    <source>
        <dbReference type="SAM" id="MobiDB-lite"/>
    </source>
</evidence>
<keyword evidence="4" id="KW-0694">RNA-binding</keyword>
<dbReference type="InterPro" id="IPR036416">
    <property type="entry name" value="Pept_tRNA_hydro_sf"/>
</dbReference>
<dbReference type="EMBL" id="LAZR01000091">
    <property type="protein sequence ID" value="KKN92820.1"/>
    <property type="molecule type" value="Genomic_DNA"/>
</dbReference>
<dbReference type="FunFam" id="3.40.50.1470:FF:000001">
    <property type="entry name" value="Peptidyl-tRNA hydrolase"/>
    <property type="match status" value="1"/>
</dbReference>
<name>A0A0F9UHY1_9ZZZZ</name>
<protein>
    <recommendedName>
        <fullName evidence="1">peptidyl-tRNA hydrolase</fullName>
        <ecNumber evidence="1">3.1.1.29</ecNumber>
    </recommendedName>
</protein>
<evidence type="ECO:0000256" key="1">
    <source>
        <dbReference type="ARBA" id="ARBA00013260"/>
    </source>
</evidence>
<evidence type="ECO:0000313" key="7">
    <source>
        <dbReference type="EMBL" id="KKN92820.1"/>
    </source>
</evidence>
<dbReference type="CDD" id="cd00462">
    <property type="entry name" value="PTH"/>
    <property type="match status" value="1"/>
</dbReference>
<gene>
    <name evidence="7" type="ORF">LCGC14_0203470</name>
</gene>
<feature type="region of interest" description="Disordered" evidence="6">
    <location>
        <begin position="200"/>
        <end position="232"/>
    </location>
</feature>
<dbReference type="InterPro" id="IPR001328">
    <property type="entry name" value="Pept_tRNA_hydro"/>
</dbReference>
<dbReference type="GO" id="GO:0000049">
    <property type="term" value="F:tRNA binding"/>
    <property type="evidence" value="ECO:0007669"/>
    <property type="project" value="UniProtKB-KW"/>
</dbReference>
<comment type="caution">
    <text evidence="7">The sequence shown here is derived from an EMBL/GenBank/DDBJ whole genome shotgun (WGS) entry which is preliminary data.</text>
</comment>
<proteinExistence type="inferred from homology"/>
<dbReference type="HAMAP" id="MF_00083">
    <property type="entry name" value="Pept_tRNA_hydro_bact"/>
    <property type="match status" value="1"/>
</dbReference>
<keyword evidence="2" id="KW-0820">tRNA-binding</keyword>
<reference evidence="7" key="1">
    <citation type="journal article" date="2015" name="Nature">
        <title>Complex archaea that bridge the gap between prokaryotes and eukaryotes.</title>
        <authorList>
            <person name="Spang A."/>
            <person name="Saw J.H."/>
            <person name="Jorgensen S.L."/>
            <person name="Zaremba-Niedzwiedzka K."/>
            <person name="Martijn J."/>
            <person name="Lind A.E."/>
            <person name="van Eijk R."/>
            <person name="Schleper C."/>
            <person name="Guy L."/>
            <person name="Ettema T.J."/>
        </authorList>
    </citation>
    <scope>NUCLEOTIDE SEQUENCE</scope>
</reference>
<organism evidence="7">
    <name type="scientific">marine sediment metagenome</name>
    <dbReference type="NCBI Taxonomy" id="412755"/>
    <lineage>
        <taxon>unclassified sequences</taxon>
        <taxon>metagenomes</taxon>
        <taxon>ecological metagenomes</taxon>
    </lineage>
</organism>
<evidence type="ECO:0000256" key="3">
    <source>
        <dbReference type="ARBA" id="ARBA00022801"/>
    </source>
</evidence>
<dbReference type="PANTHER" id="PTHR17224">
    <property type="entry name" value="PEPTIDYL-TRNA HYDROLASE"/>
    <property type="match status" value="1"/>
</dbReference>
<dbReference type="PANTHER" id="PTHR17224:SF1">
    <property type="entry name" value="PEPTIDYL-TRNA HYDROLASE"/>
    <property type="match status" value="1"/>
</dbReference>
<dbReference type="EC" id="3.1.1.29" evidence="1"/>
<dbReference type="PROSITE" id="PS01195">
    <property type="entry name" value="PEPT_TRNA_HYDROL_1"/>
    <property type="match status" value="1"/>
</dbReference>